<accession>A0A1H2KC14</accession>
<dbReference type="GO" id="GO:0003677">
    <property type="term" value="F:DNA binding"/>
    <property type="evidence" value="ECO:0007669"/>
    <property type="project" value="InterPro"/>
</dbReference>
<dbReference type="SUPFAM" id="SSF47413">
    <property type="entry name" value="lambda repressor-like DNA-binding domains"/>
    <property type="match status" value="1"/>
</dbReference>
<evidence type="ECO:0000313" key="3">
    <source>
        <dbReference type="Proteomes" id="UP000199608"/>
    </source>
</evidence>
<dbReference type="Proteomes" id="UP000199608">
    <property type="component" value="Unassembled WGS sequence"/>
</dbReference>
<dbReference type="RefSeq" id="WP_092238680.1">
    <property type="nucleotide sequence ID" value="NZ_FNLL01000030.1"/>
</dbReference>
<reference evidence="3" key="1">
    <citation type="submission" date="2016-10" db="EMBL/GenBank/DDBJ databases">
        <authorList>
            <person name="Varghese N."/>
            <person name="Submissions S."/>
        </authorList>
    </citation>
    <scope>NUCLEOTIDE SEQUENCE [LARGE SCALE GENOMIC DNA]</scope>
    <source>
        <strain evidence="3">DSM 3384</strain>
    </source>
</reference>
<evidence type="ECO:0000259" key="1">
    <source>
        <dbReference type="Pfam" id="PF07022"/>
    </source>
</evidence>
<evidence type="ECO:0000313" key="2">
    <source>
        <dbReference type="EMBL" id="SDU66204.1"/>
    </source>
</evidence>
<dbReference type="InterPro" id="IPR010982">
    <property type="entry name" value="Lambda_DNA-bd_dom_sf"/>
</dbReference>
<protein>
    <recommendedName>
        <fullName evidence="1">Bacteriophage CI repressor N-terminal domain-containing protein</fullName>
    </recommendedName>
</protein>
<dbReference type="Gene3D" id="1.10.260.40">
    <property type="entry name" value="lambda repressor-like DNA-binding domains"/>
    <property type="match status" value="1"/>
</dbReference>
<dbReference type="CDD" id="cd00093">
    <property type="entry name" value="HTH_XRE"/>
    <property type="match status" value="1"/>
</dbReference>
<dbReference type="EMBL" id="FNLL01000030">
    <property type="protein sequence ID" value="SDU66204.1"/>
    <property type="molecule type" value="Genomic_DNA"/>
</dbReference>
<sequence length="195" mass="22007">MEATLKNRIKKIIFDRCNGSNKQFAESIGVGVSTVNLWDDDHIPKGDILQRIHTILQVNLHWLLTGKSYPYMDKSKKAMNKVGFPNTNCSLSPVAFDTQYSDEPGSFSELYSSGSGLLQKEGFNKASEMFYRILASGDKNLTQALITNLTAFNSLVKKKDSQKDRFASLEKECEELRSKFAKMDDFLRMKIAASE</sequence>
<dbReference type="Pfam" id="PF07022">
    <property type="entry name" value="Phage_CI_repr"/>
    <property type="match status" value="1"/>
</dbReference>
<dbReference type="InterPro" id="IPR001387">
    <property type="entry name" value="Cro/C1-type_HTH"/>
</dbReference>
<dbReference type="AlphaFoldDB" id="A0A1H2KC14"/>
<feature type="domain" description="Bacteriophage CI repressor N-terminal" evidence="1">
    <location>
        <begin position="20"/>
        <end position="68"/>
    </location>
</feature>
<organism evidence="2 3">
    <name type="scientific">Desulfobacula phenolica</name>
    <dbReference type="NCBI Taxonomy" id="90732"/>
    <lineage>
        <taxon>Bacteria</taxon>
        <taxon>Pseudomonadati</taxon>
        <taxon>Thermodesulfobacteriota</taxon>
        <taxon>Desulfobacteria</taxon>
        <taxon>Desulfobacterales</taxon>
        <taxon>Desulfobacteraceae</taxon>
        <taxon>Desulfobacula</taxon>
    </lineage>
</organism>
<proteinExistence type="predicted"/>
<gene>
    <name evidence="2" type="ORF">SAMN04487931_1304</name>
</gene>
<dbReference type="InterPro" id="IPR010744">
    <property type="entry name" value="Phage_CI_N"/>
</dbReference>
<name>A0A1H2KC14_9BACT</name>
<keyword evidence="3" id="KW-1185">Reference proteome</keyword>
<dbReference type="GO" id="GO:0045892">
    <property type="term" value="P:negative regulation of DNA-templated transcription"/>
    <property type="evidence" value="ECO:0007669"/>
    <property type="project" value="InterPro"/>
</dbReference>